<reference evidence="2" key="1">
    <citation type="submission" date="2022-09" db="EMBL/GenBank/DDBJ databases">
        <title>Streptomyces vinaceusdrappus strain AC-40.</title>
        <authorList>
            <person name="Sedeek A.M."/>
            <person name="Salah I."/>
            <person name="Kamel H.L."/>
            <person name="Soltan M.A."/>
            <person name="Elsayed T.R."/>
        </authorList>
    </citation>
    <scope>NUCLEOTIDE SEQUENCE</scope>
    <source>
        <strain evidence="2">AC-40</strain>
    </source>
</reference>
<keyword evidence="1" id="KW-0472">Membrane</keyword>
<dbReference type="RefSeq" id="WP_261700440.1">
    <property type="nucleotide sequence ID" value="NZ_CP104697.1"/>
</dbReference>
<evidence type="ECO:0000313" key="3">
    <source>
        <dbReference type="Proteomes" id="UP001064390"/>
    </source>
</evidence>
<name>A0ABY6C4M6_9ACTN</name>
<feature type="transmembrane region" description="Helical" evidence="1">
    <location>
        <begin position="21"/>
        <end position="42"/>
    </location>
</feature>
<proteinExistence type="predicted"/>
<keyword evidence="1" id="KW-0812">Transmembrane</keyword>
<organism evidence="2 3">
    <name type="scientific">Streptomyces vinaceusdrappus</name>
    <dbReference type="NCBI Taxonomy" id="67376"/>
    <lineage>
        <taxon>Bacteria</taxon>
        <taxon>Bacillati</taxon>
        <taxon>Actinomycetota</taxon>
        <taxon>Actinomycetes</taxon>
        <taxon>Kitasatosporales</taxon>
        <taxon>Streptomycetaceae</taxon>
        <taxon>Streptomyces</taxon>
        <taxon>Streptomyces rochei group</taxon>
    </lineage>
</organism>
<dbReference type="Proteomes" id="UP001064390">
    <property type="component" value="Chromosome"/>
</dbReference>
<gene>
    <name evidence="2" type="ORF">N6Q81_35295</name>
</gene>
<keyword evidence="3" id="KW-1185">Reference proteome</keyword>
<dbReference type="EMBL" id="CP104697">
    <property type="protein sequence ID" value="UXI82943.1"/>
    <property type="molecule type" value="Genomic_DNA"/>
</dbReference>
<protein>
    <recommendedName>
        <fullName evidence="4">Transposase</fullName>
    </recommendedName>
</protein>
<accession>A0ABY6C4M6</accession>
<evidence type="ECO:0000313" key="2">
    <source>
        <dbReference type="EMBL" id="UXI82943.1"/>
    </source>
</evidence>
<keyword evidence="1" id="KW-1133">Transmembrane helix</keyword>
<evidence type="ECO:0008006" key="4">
    <source>
        <dbReference type="Google" id="ProtNLM"/>
    </source>
</evidence>
<sequence>MSLRTAADLERVEVAERWRRIRRIVVVEVLVMGWFAGCQRLAQYGSASSA</sequence>
<evidence type="ECO:0000256" key="1">
    <source>
        <dbReference type="SAM" id="Phobius"/>
    </source>
</evidence>